<gene>
    <name evidence="11" type="ORF">A8709_28560</name>
</gene>
<dbReference type="GO" id="GO:0005737">
    <property type="term" value="C:cytoplasm"/>
    <property type="evidence" value="ECO:0007669"/>
    <property type="project" value="UniProtKB-SubCell"/>
</dbReference>
<organism evidence="11 12">
    <name type="scientific">Paenibacillus pectinilyticus</name>
    <dbReference type="NCBI Taxonomy" id="512399"/>
    <lineage>
        <taxon>Bacteria</taxon>
        <taxon>Bacillati</taxon>
        <taxon>Bacillota</taxon>
        <taxon>Bacilli</taxon>
        <taxon>Bacillales</taxon>
        <taxon>Paenibacillaceae</taxon>
        <taxon>Paenibacillus</taxon>
    </lineage>
</organism>
<evidence type="ECO:0000256" key="5">
    <source>
        <dbReference type="ARBA" id="ARBA00023015"/>
    </source>
</evidence>
<dbReference type="PANTHER" id="PTHR42713:SF3">
    <property type="entry name" value="TRANSCRIPTIONAL REGULATORY PROTEIN HPTR"/>
    <property type="match status" value="1"/>
</dbReference>
<dbReference type="InterPro" id="IPR051552">
    <property type="entry name" value="HptR"/>
</dbReference>
<dbReference type="PRINTS" id="PR00032">
    <property type="entry name" value="HTHARAC"/>
</dbReference>
<evidence type="ECO:0000256" key="6">
    <source>
        <dbReference type="ARBA" id="ARBA00023125"/>
    </source>
</evidence>
<evidence type="ECO:0000259" key="10">
    <source>
        <dbReference type="PROSITE" id="PS50110"/>
    </source>
</evidence>
<feature type="domain" description="Response regulatory" evidence="10">
    <location>
        <begin position="3"/>
        <end position="120"/>
    </location>
</feature>
<accession>A0A1C0ZUN7</accession>
<dbReference type="InterPro" id="IPR009057">
    <property type="entry name" value="Homeodomain-like_sf"/>
</dbReference>
<dbReference type="Gene3D" id="1.10.10.60">
    <property type="entry name" value="Homeodomain-like"/>
    <property type="match status" value="2"/>
</dbReference>
<evidence type="ECO:0000256" key="1">
    <source>
        <dbReference type="ARBA" id="ARBA00004496"/>
    </source>
</evidence>
<reference evidence="12" key="1">
    <citation type="submission" date="2016-05" db="EMBL/GenBank/DDBJ databases">
        <title>Paenibacillus oryzae. sp. nov., isolated from the rice root.</title>
        <authorList>
            <person name="Zhang J."/>
            <person name="Zhang X."/>
        </authorList>
    </citation>
    <scope>NUCLEOTIDE SEQUENCE [LARGE SCALE GENOMIC DNA]</scope>
    <source>
        <strain evidence="12">KCTC13222</strain>
    </source>
</reference>
<dbReference type="SMART" id="SM00448">
    <property type="entry name" value="REC"/>
    <property type="match status" value="1"/>
</dbReference>
<evidence type="ECO:0000256" key="8">
    <source>
        <dbReference type="PROSITE-ProRule" id="PRU00169"/>
    </source>
</evidence>
<keyword evidence="6" id="KW-0238">DNA-binding</keyword>
<keyword evidence="5" id="KW-0805">Transcription regulation</keyword>
<proteinExistence type="predicted"/>
<comment type="subcellular location">
    <subcellularLocation>
        <location evidence="1">Cytoplasm</location>
    </subcellularLocation>
</comment>
<evidence type="ECO:0008006" key="13">
    <source>
        <dbReference type="Google" id="ProtNLM"/>
    </source>
</evidence>
<evidence type="ECO:0000313" key="11">
    <source>
        <dbReference type="EMBL" id="OCT11822.1"/>
    </source>
</evidence>
<protein>
    <recommendedName>
        <fullName evidence="13">DNA-binding response regulator</fullName>
    </recommendedName>
</protein>
<keyword evidence="4" id="KW-0902">Two-component regulatory system</keyword>
<dbReference type="SUPFAM" id="SSF52172">
    <property type="entry name" value="CheY-like"/>
    <property type="match status" value="1"/>
</dbReference>
<dbReference type="Pfam" id="PF12833">
    <property type="entry name" value="HTH_18"/>
    <property type="match status" value="1"/>
</dbReference>
<dbReference type="PROSITE" id="PS50110">
    <property type="entry name" value="RESPONSE_REGULATORY"/>
    <property type="match status" value="1"/>
</dbReference>
<feature type="modified residue" description="4-aspartylphosphate" evidence="8">
    <location>
        <position position="55"/>
    </location>
</feature>
<sequence length="538" mass="62069">MLRILVVDDELPIRQGLSFIISDLDPSYEIIGEAANGYEALLLIEETKPDLVITDIKMPKMDGVKLVKRMSEWFPEIKKVVLSGFDEFEFVREVMKEGVLDYLLKPVVESQLHELLIKIDRDLEAEKQSKLDSLSMNMKFNESMPLLRDQFLQQLICSGKRLARRDAGEKLDYYNIEVMDGMYAVSLVQLDNHRYLQMSLGTEQLKINQFIVKNIAQESAALHAQCHSFYQDTILVLVYNVKDQASLEHIQSSIASDIFRNLKTYTKLRFSISSGRAVAQFQDLNESYESAVSQLGYRFYRSNSSIIDGNAKLPRFLEASFPKVTSELQKGWLDSLSTGDTRKLKGAFANYCQYHVNQFTQPSLVILELSNTFLSLQSDNVRFKEALIDCFGVAFSFVKFLDQFDTLDEIRLHTINLFSEVIQHMQVIDQKREKKSIQQVKSYIIENYREEITLGKMADLVFMNANYLSELFKIQCNINFIDYVTQVRIDKAKSLLKNSSYRTYEVGELVGYDDPAYFSKVFKKMIGVSPSEYRNLIE</sequence>
<evidence type="ECO:0000256" key="7">
    <source>
        <dbReference type="ARBA" id="ARBA00023163"/>
    </source>
</evidence>
<dbReference type="SMART" id="SM00342">
    <property type="entry name" value="HTH_ARAC"/>
    <property type="match status" value="1"/>
</dbReference>
<keyword evidence="3 8" id="KW-0597">Phosphoprotein</keyword>
<dbReference type="SUPFAM" id="SSF46689">
    <property type="entry name" value="Homeodomain-like"/>
    <property type="match status" value="2"/>
</dbReference>
<keyword evidence="7" id="KW-0804">Transcription</keyword>
<dbReference type="PANTHER" id="PTHR42713">
    <property type="entry name" value="HISTIDINE KINASE-RELATED"/>
    <property type="match status" value="1"/>
</dbReference>
<dbReference type="GO" id="GO:0043565">
    <property type="term" value="F:sequence-specific DNA binding"/>
    <property type="evidence" value="ECO:0007669"/>
    <property type="project" value="InterPro"/>
</dbReference>
<feature type="domain" description="HTH araC/xylS-type" evidence="9">
    <location>
        <begin position="438"/>
        <end position="536"/>
    </location>
</feature>
<dbReference type="Gene3D" id="3.40.50.2300">
    <property type="match status" value="1"/>
</dbReference>
<evidence type="ECO:0000259" key="9">
    <source>
        <dbReference type="PROSITE" id="PS01124"/>
    </source>
</evidence>
<dbReference type="InterPro" id="IPR018060">
    <property type="entry name" value="HTH_AraC"/>
</dbReference>
<keyword evidence="2" id="KW-0963">Cytoplasm</keyword>
<dbReference type="InterPro" id="IPR001789">
    <property type="entry name" value="Sig_transdc_resp-reg_receiver"/>
</dbReference>
<dbReference type="GO" id="GO:0000160">
    <property type="term" value="P:phosphorelay signal transduction system"/>
    <property type="evidence" value="ECO:0007669"/>
    <property type="project" value="UniProtKB-KW"/>
</dbReference>
<dbReference type="GO" id="GO:0003700">
    <property type="term" value="F:DNA-binding transcription factor activity"/>
    <property type="evidence" value="ECO:0007669"/>
    <property type="project" value="InterPro"/>
</dbReference>
<keyword evidence="12" id="KW-1185">Reference proteome</keyword>
<name>A0A1C0ZUN7_9BACL</name>
<evidence type="ECO:0000256" key="4">
    <source>
        <dbReference type="ARBA" id="ARBA00023012"/>
    </source>
</evidence>
<dbReference type="Proteomes" id="UP000093309">
    <property type="component" value="Unassembled WGS sequence"/>
</dbReference>
<dbReference type="CDD" id="cd17536">
    <property type="entry name" value="REC_YesN-like"/>
    <property type="match status" value="1"/>
</dbReference>
<dbReference type="Pfam" id="PF00072">
    <property type="entry name" value="Response_reg"/>
    <property type="match status" value="1"/>
</dbReference>
<comment type="caution">
    <text evidence="11">The sequence shown here is derived from an EMBL/GenBank/DDBJ whole genome shotgun (WGS) entry which is preliminary data.</text>
</comment>
<dbReference type="EMBL" id="LYPC01000027">
    <property type="protein sequence ID" value="OCT11822.1"/>
    <property type="molecule type" value="Genomic_DNA"/>
</dbReference>
<dbReference type="InterPro" id="IPR020449">
    <property type="entry name" value="Tscrpt_reg_AraC-type_HTH"/>
</dbReference>
<dbReference type="InterPro" id="IPR011006">
    <property type="entry name" value="CheY-like_superfamily"/>
</dbReference>
<dbReference type="AlphaFoldDB" id="A0A1C0ZUN7"/>
<evidence type="ECO:0000313" key="12">
    <source>
        <dbReference type="Proteomes" id="UP000093309"/>
    </source>
</evidence>
<evidence type="ECO:0000256" key="3">
    <source>
        <dbReference type="ARBA" id="ARBA00022553"/>
    </source>
</evidence>
<dbReference type="STRING" id="512399.A8709_28560"/>
<dbReference type="PROSITE" id="PS01124">
    <property type="entry name" value="HTH_ARAC_FAMILY_2"/>
    <property type="match status" value="1"/>
</dbReference>
<evidence type="ECO:0000256" key="2">
    <source>
        <dbReference type="ARBA" id="ARBA00022490"/>
    </source>
</evidence>